<evidence type="ECO:0000313" key="2">
    <source>
        <dbReference type="EMBL" id="CDO51736.1"/>
    </source>
</evidence>
<dbReference type="PANTHER" id="PTHR13016:SF0">
    <property type="entry name" value="AMME SYNDROME CANDIDATE GENE 1 PROTEIN"/>
    <property type="match status" value="1"/>
</dbReference>
<dbReference type="SUPFAM" id="SSF143447">
    <property type="entry name" value="AMMECR1-like"/>
    <property type="match status" value="1"/>
</dbReference>
<dbReference type="PANTHER" id="PTHR13016">
    <property type="entry name" value="AMMECR1 HOMOLOG"/>
    <property type="match status" value="1"/>
</dbReference>
<dbReference type="STRING" id="1173061.A0A0J9X3H3"/>
<organism evidence="2 3">
    <name type="scientific">Geotrichum candidum</name>
    <name type="common">Oospora lactis</name>
    <name type="synonym">Dipodascus geotrichum</name>
    <dbReference type="NCBI Taxonomy" id="1173061"/>
    <lineage>
        <taxon>Eukaryota</taxon>
        <taxon>Fungi</taxon>
        <taxon>Dikarya</taxon>
        <taxon>Ascomycota</taxon>
        <taxon>Saccharomycotina</taxon>
        <taxon>Dipodascomycetes</taxon>
        <taxon>Dipodascales</taxon>
        <taxon>Dipodascaceae</taxon>
        <taxon>Geotrichum</taxon>
    </lineage>
</organism>
<comment type="caution">
    <text evidence="2">The sequence shown here is derived from an EMBL/GenBank/DDBJ whole genome shotgun (WGS) entry which is preliminary data.</text>
</comment>
<protein>
    <recommendedName>
        <fullName evidence="1">AMMECR1 domain-containing protein</fullName>
    </recommendedName>
</protein>
<dbReference type="Pfam" id="PF01871">
    <property type="entry name" value="AMMECR1"/>
    <property type="match status" value="1"/>
</dbReference>
<evidence type="ECO:0000259" key="1">
    <source>
        <dbReference type="PROSITE" id="PS51112"/>
    </source>
</evidence>
<dbReference type="InterPro" id="IPR023473">
    <property type="entry name" value="AMMECR1"/>
</dbReference>
<sequence length="217" mass="24457">MISQSYAIFAFNVLATQLKKQKVQLPLSKFTAIDPDTESGLDVTKKYPLFVTWNIFDERYNDYILRGCIGTFSAKKPLEKEIESYALTAAFNDHRFNPITLKELPRLECGITILSNFEEAKDAMDWELGTHGIILSLPYHGQQLSATFLPDVAVEQEWTKEETLIQLAGKAGAPIKDVSKIVESATLTRYQGSKTKASYSDYEDTLKLVQKTDSQSE</sequence>
<dbReference type="EMBL" id="CCBN010000001">
    <property type="protein sequence ID" value="CDO51736.1"/>
    <property type="molecule type" value="Genomic_DNA"/>
</dbReference>
<dbReference type="InterPro" id="IPR027485">
    <property type="entry name" value="AMMECR1_N"/>
</dbReference>
<dbReference type="InterPro" id="IPR002733">
    <property type="entry name" value="AMMECR1_domain"/>
</dbReference>
<keyword evidence="3" id="KW-1185">Reference proteome</keyword>
<proteinExistence type="predicted"/>
<feature type="domain" description="AMMECR1" evidence="1">
    <location>
        <begin position="1"/>
        <end position="206"/>
    </location>
</feature>
<dbReference type="NCBIfam" id="TIGR00296">
    <property type="entry name" value="TIGR00296 family protein"/>
    <property type="match status" value="1"/>
</dbReference>
<evidence type="ECO:0000313" key="3">
    <source>
        <dbReference type="Proteomes" id="UP000242525"/>
    </source>
</evidence>
<dbReference type="InterPro" id="IPR036071">
    <property type="entry name" value="AMMECR1_dom_sf"/>
</dbReference>
<dbReference type="PROSITE" id="PS51112">
    <property type="entry name" value="AMMECR1"/>
    <property type="match status" value="1"/>
</dbReference>
<dbReference type="Gene3D" id="3.30.700.20">
    <property type="entry name" value="Hypothetical protein ph0010, domain 1"/>
    <property type="match status" value="1"/>
</dbReference>
<accession>A0A0J9X3H3</accession>
<name>A0A0J9X3H3_GEOCN</name>
<gene>
    <name evidence="2" type="ORF">BN980_GECA01s11417g</name>
</gene>
<dbReference type="Proteomes" id="UP000242525">
    <property type="component" value="Unassembled WGS sequence"/>
</dbReference>
<dbReference type="OrthoDB" id="24630at2759"/>
<dbReference type="AlphaFoldDB" id="A0A0J9X3H3"/>
<reference evidence="2" key="1">
    <citation type="submission" date="2014-03" db="EMBL/GenBank/DDBJ databases">
        <authorList>
            <person name="Casaregola S."/>
        </authorList>
    </citation>
    <scope>NUCLEOTIDE SEQUENCE [LARGE SCALE GENOMIC DNA]</scope>
    <source>
        <strain evidence="2">CLIB 918</strain>
    </source>
</reference>